<evidence type="ECO:0000256" key="2">
    <source>
        <dbReference type="ARBA" id="ARBA00022448"/>
    </source>
</evidence>
<evidence type="ECO:0000256" key="6">
    <source>
        <dbReference type="ARBA" id="ARBA00022840"/>
    </source>
</evidence>
<dbReference type="Gene3D" id="3.40.50.300">
    <property type="entry name" value="P-loop containing nucleotide triphosphate hydrolases"/>
    <property type="match status" value="1"/>
</dbReference>
<keyword evidence="4" id="KW-0472">Membrane</keyword>
<evidence type="ECO:0000256" key="5">
    <source>
        <dbReference type="ARBA" id="ARBA00022741"/>
    </source>
</evidence>
<dbReference type="PROSITE" id="PS50893">
    <property type="entry name" value="ABC_TRANSPORTER_2"/>
    <property type="match status" value="1"/>
</dbReference>
<dbReference type="GO" id="GO:0016887">
    <property type="term" value="F:ATP hydrolysis activity"/>
    <property type="evidence" value="ECO:0007669"/>
    <property type="project" value="InterPro"/>
</dbReference>
<comment type="similarity">
    <text evidence="1">Belongs to the ABC transporter superfamily.</text>
</comment>
<evidence type="ECO:0000256" key="4">
    <source>
        <dbReference type="ARBA" id="ARBA00022519"/>
    </source>
</evidence>
<name>A0A060PR86_9BURK</name>
<keyword evidence="3" id="KW-1003">Cell membrane</keyword>
<dbReference type="InterPro" id="IPR003593">
    <property type="entry name" value="AAA+_ATPase"/>
</dbReference>
<dbReference type="InterPro" id="IPR052156">
    <property type="entry name" value="BCAA_Transport_ATP-bd_LivF"/>
</dbReference>
<keyword evidence="4" id="KW-0997">Cell inner membrane</keyword>
<dbReference type="EMBL" id="AP013062">
    <property type="protein sequence ID" value="BAO94164.1"/>
    <property type="molecule type" value="Genomic_DNA"/>
</dbReference>
<evidence type="ECO:0000256" key="1">
    <source>
        <dbReference type="ARBA" id="ARBA00005417"/>
    </source>
</evidence>
<keyword evidence="6 9" id="KW-0067">ATP-binding</keyword>
<dbReference type="GO" id="GO:0005524">
    <property type="term" value="F:ATP binding"/>
    <property type="evidence" value="ECO:0007669"/>
    <property type="project" value="UniProtKB-KW"/>
</dbReference>
<dbReference type="Pfam" id="PF00005">
    <property type="entry name" value="ABC_tran"/>
    <property type="match status" value="1"/>
</dbReference>
<dbReference type="GO" id="GO:0015807">
    <property type="term" value="P:L-amino acid transport"/>
    <property type="evidence" value="ECO:0007669"/>
    <property type="project" value="TreeGrafter"/>
</dbReference>
<dbReference type="InterPro" id="IPR027417">
    <property type="entry name" value="P-loop_NTPase"/>
</dbReference>
<reference evidence="9 10" key="1">
    <citation type="journal article" date="2013" name="Genome Announc.">
        <title>Complete Genome Sequence of Burkholderia sp. Strain RPE64, Bacterial Symbiont of the Bean Bug Riptortus pedestris.</title>
        <authorList>
            <person name="Shibata T.F."/>
            <person name="Maeda T."/>
            <person name="Nikoh N."/>
            <person name="Yamaguchi K."/>
            <person name="Oshima K."/>
            <person name="Hattori M."/>
            <person name="Nishiyama T."/>
            <person name="Hasebe M."/>
            <person name="Fukatsu T."/>
            <person name="Kikuchi Y."/>
            <person name="Shigenobu S."/>
        </authorList>
    </citation>
    <scope>NUCLEOTIDE SEQUENCE [LARGE SCALE GENOMIC DNA]</scope>
    <source>
        <plasmid evidence="9 10">p2</plasmid>
    </source>
</reference>
<accession>A0A060PR86</accession>
<geneLocation type="plasmid" evidence="9 10">
    <name>p2</name>
</geneLocation>
<keyword evidence="5" id="KW-0547">Nucleotide-binding</keyword>
<evidence type="ECO:0000313" key="10">
    <source>
        <dbReference type="Proteomes" id="UP000013966"/>
    </source>
</evidence>
<dbReference type="KEGG" id="buo:BRPE64_ECDS02820"/>
<proteinExistence type="inferred from homology"/>
<keyword evidence="2" id="KW-0813">Transport</keyword>
<evidence type="ECO:0000256" key="3">
    <source>
        <dbReference type="ARBA" id="ARBA00022475"/>
    </source>
</evidence>
<sequence>MLFSASNASSGYGDAVVLSGINLQIDFGERVAVLGRASAGKTTLARAITGALPCRRGNIRFMGVEVTAEAAHARARRGIAYVSQARQVFSQLTVMQNMLVGAYAARLDSAQTSSVLETQLTYFKTLKPVLRELGGSLDEGQQQLLALARELMSEPKLLVLDEPSAGVQPPLLDEMVEVIEQVSSDAKLAVLTLEKDASFAARLSTRGYLMDSGRFKRAFAMSSAANIRELERELSGDVRSPWV</sequence>
<dbReference type="HOGENOM" id="CLU_000604_1_2_4"/>
<evidence type="ECO:0000256" key="7">
    <source>
        <dbReference type="ARBA" id="ARBA00022970"/>
    </source>
</evidence>
<dbReference type="GO" id="GO:0015658">
    <property type="term" value="F:branched-chain amino acid transmembrane transporter activity"/>
    <property type="evidence" value="ECO:0007669"/>
    <property type="project" value="TreeGrafter"/>
</dbReference>
<keyword evidence="10" id="KW-1185">Reference proteome</keyword>
<dbReference type="Proteomes" id="UP000013966">
    <property type="component" value="Plasmid p2"/>
</dbReference>
<dbReference type="PANTHER" id="PTHR43820:SF4">
    <property type="entry name" value="HIGH-AFFINITY BRANCHED-CHAIN AMINO ACID TRANSPORT ATP-BINDING PROTEIN LIVF"/>
    <property type="match status" value="1"/>
</dbReference>
<organism evidence="9 10">
    <name type="scientific">Caballeronia insecticola</name>
    <dbReference type="NCBI Taxonomy" id="758793"/>
    <lineage>
        <taxon>Bacteria</taxon>
        <taxon>Pseudomonadati</taxon>
        <taxon>Pseudomonadota</taxon>
        <taxon>Betaproteobacteria</taxon>
        <taxon>Burkholderiales</taxon>
        <taxon>Burkholderiaceae</taxon>
        <taxon>Caballeronia</taxon>
    </lineage>
</organism>
<evidence type="ECO:0000259" key="8">
    <source>
        <dbReference type="PROSITE" id="PS50893"/>
    </source>
</evidence>
<feature type="domain" description="ABC transporter" evidence="8">
    <location>
        <begin position="3"/>
        <end position="237"/>
    </location>
</feature>
<dbReference type="SMART" id="SM00382">
    <property type="entry name" value="AAA"/>
    <property type="match status" value="1"/>
</dbReference>
<dbReference type="InterPro" id="IPR003439">
    <property type="entry name" value="ABC_transporter-like_ATP-bd"/>
</dbReference>
<keyword evidence="7" id="KW-0029">Amino-acid transport</keyword>
<gene>
    <name evidence="9" type="ORF">BRPE64_ECDS02820</name>
</gene>
<dbReference type="AlphaFoldDB" id="A0A060PR86"/>
<evidence type="ECO:0000313" key="9">
    <source>
        <dbReference type="EMBL" id="BAO94164.1"/>
    </source>
</evidence>
<keyword evidence="9" id="KW-0614">Plasmid</keyword>
<dbReference type="SUPFAM" id="SSF52540">
    <property type="entry name" value="P-loop containing nucleoside triphosphate hydrolases"/>
    <property type="match status" value="1"/>
</dbReference>
<reference evidence="9 10" key="2">
    <citation type="journal article" date="2018" name="Int. J. Syst. Evol. Microbiol.">
        <title>Burkholderia insecticola sp. nov., a gut symbiotic bacterium of the bean bug Riptortus pedestris.</title>
        <authorList>
            <person name="Takeshita K."/>
            <person name="Tamaki H."/>
            <person name="Ohbayashi T."/>
            <person name="Meng X.-Y."/>
            <person name="Sone T."/>
            <person name="Mitani Y."/>
            <person name="Peeters C."/>
            <person name="Kikuchi Y."/>
            <person name="Vandamme P."/>
        </authorList>
    </citation>
    <scope>NUCLEOTIDE SEQUENCE [LARGE SCALE GENOMIC DNA]</scope>
    <source>
        <strain evidence="9">RPE64</strain>
        <plasmid evidence="9 10">p2</plasmid>
    </source>
</reference>
<dbReference type="PANTHER" id="PTHR43820">
    <property type="entry name" value="HIGH-AFFINITY BRANCHED-CHAIN AMINO ACID TRANSPORT ATP-BINDING PROTEIN LIVF"/>
    <property type="match status" value="1"/>
</dbReference>
<protein>
    <submittedName>
        <fullName evidence="9">Amino acid/amide ABC transporter ATP-binding protein 2 HAAT family</fullName>
    </submittedName>
</protein>